<dbReference type="EMBL" id="LFIW01002711">
    <property type="protein sequence ID" value="KZL64091.1"/>
    <property type="molecule type" value="Genomic_DNA"/>
</dbReference>
<comment type="caution">
    <text evidence="2">The sequence shown here is derived from an EMBL/GenBank/DDBJ whole genome shotgun (WGS) entry which is preliminary data.</text>
</comment>
<feature type="region of interest" description="Disordered" evidence="1">
    <location>
        <begin position="37"/>
        <end position="56"/>
    </location>
</feature>
<dbReference type="AlphaFoldDB" id="A0A166LYZ8"/>
<organism evidence="2 3">
    <name type="scientific">Colletotrichum incanum</name>
    <name type="common">Soybean anthracnose fungus</name>
    <dbReference type="NCBI Taxonomy" id="1573173"/>
    <lineage>
        <taxon>Eukaryota</taxon>
        <taxon>Fungi</taxon>
        <taxon>Dikarya</taxon>
        <taxon>Ascomycota</taxon>
        <taxon>Pezizomycotina</taxon>
        <taxon>Sordariomycetes</taxon>
        <taxon>Hypocreomycetidae</taxon>
        <taxon>Glomerellales</taxon>
        <taxon>Glomerellaceae</taxon>
        <taxon>Colletotrichum</taxon>
        <taxon>Colletotrichum spaethianum species complex</taxon>
    </lineage>
</organism>
<evidence type="ECO:0000256" key="1">
    <source>
        <dbReference type="SAM" id="MobiDB-lite"/>
    </source>
</evidence>
<proteinExistence type="predicted"/>
<sequence length="115" mass="13208">MARAPRPCLGVSKGEQTMNYQNWARSYHQIMLSLFPGNNQQERDDGDPMNHATTSHTPFRLCTSQPHDMYLPSPLAAKFTETIRCMPYLLFVQHCEIGLSTKKQKKNNSSPRPVW</sequence>
<dbReference type="Proteomes" id="UP000076584">
    <property type="component" value="Unassembled WGS sequence"/>
</dbReference>
<protein>
    <submittedName>
        <fullName evidence="2">Uncharacterized protein</fullName>
    </submittedName>
</protein>
<name>A0A166LYZ8_COLIC</name>
<reference evidence="2 3" key="1">
    <citation type="submission" date="2015-06" db="EMBL/GenBank/DDBJ databases">
        <title>Survival trade-offs in plant roots during colonization by closely related pathogenic and mutualistic fungi.</title>
        <authorList>
            <person name="Hacquard S."/>
            <person name="Kracher B."/>
            <person name="Hiruma K."/>
            <person name="Weinman A."/>
            <person name="Muench P."/>
            <person name="Garrido Oter R."/>
            <person name="Ver Loren van Themaat E."/>
            <person name="Dallerey J.-F."/>
            <person name="Damm U."/>
            <person name="Henrissat B."/>
            <person name="Lespinet O."/>
            <person name="Thon M."/>
            <person name="Kemen E."/>
            <person name="McHardy A.C."/>
            <person name="Schulze-Lefert P."/>
            <person name="O'Connell R.J."/>
        </authorList>
    </citation>
    <scope>NUCLEOTIDE SEQUENCE [LARGE SCALE GENOMIC DNA]</scope>
    <source>
        <strain evidence="2 3">MAFF 238704</strain>
    </source>
</reference>
<gene>
    <name evidence="2" type="ORF">CI238_04437</name>
</gene>
<keyword evidence="3" id="KW-1185">Reference proteome</keyword>
<evidence type="ECO:0000313" key="3">
    <source>
        <dbReference type="Proteomes" id="UP000076584"/>
    </source>
</evidence>
<accession>A0A166LYZ8</accession>
<evidence type="ECO:0000313" key="2">
    <source>
        <dbReference type="EMBL" id="KZL64091.1"/>
    </source>
</evidence>